<dbReference type="Gene3D" id="3.40.630.30">
    <property type="match status" value="1"/>
</dbReference>
<sequence>MVEPAIRRASAADAAALARVYRSAYRENRELGFPAKAGSATEREVGDWIRGCRVYAARVDDEVVGGVRLEASGPERVKLSRLGVHGNWKGEGIGGTLLDHAEGAVRDCGRTTVWLTTPGEHPYLPELYRGRGYEETGTYPLEHREYDEIVMEKRVR</sequence>
<keyword evidence="5" id="KW-1185">Reference proteome</keyword>
<dbReference type="RefSeq" id="WP_179267779.1">
    <property type="nucleotide sequence ID" value="NZ_CP058579.1"/>
</dbReference>
<reference evidence="4 5" key="1">
    <citation type="submission" date="2020-06" db="EMBL/GenBank/DDBJ databases">
        <title>NJ-3-1, isolated from saline soil.</title>
        <authorList>
            <person name="Cui H.L."/>
            <person name="Shi X."/>
        </authorList>
    </citation>
    <scope>NUCLEOTIDE SEQUENCE [LARGE SCALE GENOMIC DNA]</scope>
    <source>
        <strain evidence="4 5">NJ-3-1</strain>
    </source>
</reference>
<dbReference type="GeneID" id="56036867"/>
<dbReference type="Proteomes" id="UP000509626">
    <property type="component" value="Chromosome"/>
</dbReference>
<evidence type="ECO:0000313" key="5">
    <source>
        <dbReference type="Proteomes" id="UP000509626"/>
    </source>
</evidence>
<protein>
    <submittedName>
        <fullName evidence="4">GNAT family N-acetyltransferase</fullName>
    </submittedName>
</protein>
<dbReference type="CDD" id="cd04301">
    <property type="entry name" value="NAT_SF"/>
    <property type="match status" value="1"/>
</dbReference>
<evidence type="ECO:0000256" key="2">
    <source>
        <dbReference type="ARBA" id="ARBA00023315"/>
    </source>
</evidence>
<name>A0A7D5LA12_9EURY</name>
<dbReference type="SUPFAM" id="SSF55729">
    <property type="entry name" value="Acyl-CoA N-acyltransferases (Nat)"/>
    <property type="match status" value="1"/>
</dbReference>
<dbReference type="AlphaFoldDB" id="A0A7D5LA12"/>
<proteinExistence type="predicted"/>
<dbReference type="InterPro" id="IPR016181">
    <property type="entry name" value="Acyl_CoA_acyltransferase"/>
</dbReference>
<feature type="domain" description="N-acetyltransferase" evidence="3">
    <location>
        <begin position="4"/>
        <end position="156"/>
    </location>
</feature>
<accession>A0A7D5LA12</accession>
<dbReference type="EMBL" id="CP058579">
    <property type="protein sequence ID" value="QLG61195.1"/>
    <property type="molecule type" value="Genomic_DNA"/>
</dbReference>
<dbReference type="PANTHER" id="PTHR43877">
    <property type="entry name" value="AMINOALKYLPHOSPHONATE N-ACETYLTRANSFERASE-RELATED-RELATED"/>
    <property type="match status" value="1"/>
</dbReference>
<evidence type="ECO:0000313" key="4">
    <source>
        <dbReference type="EMBL" id="QLG61195.1"/>
    </source>
</evidence>
<dbReference type="OrthoDB" id="11597at2157"/>
<evidence type="ECO:0000259" key="3">
    <source>
        <dbReference type="PROSITE" id="PS51186"/>
    </source>
</evidence>
<dbReference type="PROSITE" id="PS51186">
    <property type="entry name" value="GNAT"/>
    <property type="match status" value="1"/>
</dbReference>
<dbReference type="InterPro" id="IPR000182">
    <property type="entry name" value="GNAT_dom"/>
</dbReference>
<keyword evidence="1 4" id="KW-0808">Transferase</keyword>
<evidence type="ECO:0000256" key="1">
    <source>
        <dbReference type="ARBA" id="ARBA00022679"/>
    </source>
</evidence>
<dbReference type="Pfam" id="PF00583">
    <property type="entry name" value="Acetyltransf_1"/>
    <property type="match status" value="1"/>
</dbReference>
<gene>
    <name evidence="4" type="ORF">HUG12_05370</name>
</gene>
<dbReference type="KEGG" id="halu:HUG12_05370"/>
<dbReference type="GO" id="GO:0016747">
    <property type="term" value="F:acyltransferase activity, transferring groups other than amino-acyl groups"/>
    <property type="evidence" value="ECO:0007669"/>
    <property type="project" value="InterPro"/>
</dbReference>
<organism evidence="4 5">
    <name type="scientific">Halorarum salinum</name>
    <dbReference type="NCBI Taxonomy" id="2743089"/>
    <lineage>
        <taxon>Archaea</taxon>
        <taxon>Methanobacteriati</taxon>
        <taxon>Methanobacteriota</taxon>
        <taxon>Stenosarchaea group</taxon>
        <taxon>Halobacteria</taxon>
        <taxon>Halobacteriales</taxon>
        <taxon>Haloferacaceae</taxon>
        <taxon>Halorarum</taxon>
    </lineage>
</organism>
<dbReference type="InterPro" id="IPR050832">
    <property type="entry name" value="Bact_Acetyltransf"/>
</dbReference>
<keyword evidence="2" id="KW-0012">Acyltransferase</keyword>